<dbReference type="CDD" id="cd00555">
    <property type="entry name" value="Maf"/>
    <property type="match status" value="1"/>
</dbReference>
<dbReference type="OrthoDB" id="9807767at2"/>
<evidence type="ECO:0000313" key="8">
    <source>
        <dbReference type="Proteomes" id="UP000029669"/>
    </source>
</evidence>
<organism evidence="7 8">
    <name type="scientific">Thermoanaerobacter kivui</name>
    <name type="common">Acetogenium kivui</name>
    <dbReference type="NCBI Taxonomy" id="2325"/>
    <lineage>
        <taxon>Bacteria</taxon>
        <taxon>Bacillati</taxon>
        <taxon>Bacillota</taxon>
        <taxon>Clostridia</taxon>
        <taxon>Thermoanaerobacterales</taxon>
        <taxon>Thermoanaerobacteraceae</taxon>
        <taxon>Thermoanaerobacter</taxon>
    </lineage>
</organism>
<keyword evidence="3 6" id="KW-0963">Cytoplasm</keyword>
<sequence>MRIVLASKSPRRKELLSNLGLKFEVIESGIEEYSNEKHPSKYVMDLSFHKAMAVAKKLNEEAVVIGADTVVVVDDKVLEKPKDREEAYTMLKSLQGRFHTVYTGITVVRAQDFKYVRDFEETKVWIKKLEDEEIFNYIDTGECYDKAGAYAIQGFGALIVEKIEGDYFNVVGLPISKLFDILKREFGIRLL</sequence>
<dbReference type="KEGG" id="tki:TKV_c09070"/>
<dbReference type="NCBIfam" id="TIGR00172">
    <property type="entry name" value="maf"/>
    <property type="match status" value="1"/>
</dbReference>
<dbReference type="InterPro" id="IPR003697">
    <property type="entry name" value="Maf-like"/>
</dbReference>
<evidence type="ECO:0000256" key="2">
    <source>
        <dbReference type="ARBA" id="ARBA00004496"/>
    </source>
</evidence>
<dbReference type="InterPro" id="IPR029001">
    <property type="entry name" value="ITPase-like_fam"/>
</dbReference>
<comment type="subcellular location">
    <subcellularLocation>
        <location evidence="2 6">Cytoplasm</location>
    </subcellularLocation>
</comment>
<feature type="site" description="Important for substrate specificity" evidence="6">
    <location>
        <position position="153"/>
    </location>
</feature>
<feature type="active site" description="Proton acceptor" evidence="6">
    <location>
        <position position="68"/>
    </location>
</feature>
<comment type="caution">
    <text evidence="6">Lacks conserved residue(s) required for the propagation of feature annotation.</text>
</comment>
<dbReference type="STRING" id="2325.TKV_c09070"/>
<evidence type="ECO:0000256" key="6">
    <source>
        <dbReference type="HAMAP-Rule" id="MF_00528"/>
    </source>
</evidence>
<feature type="site" description="Important for substrate specificity" evidence="6">
    <location>
        <position position="11"/>
    </location>
</feature>
<evidence type="ECO:0000256" key="1">
    <source>
        <dbReference type="ARBA" id="ARBA00001968"/>
    </source>
</evidence>
<gene>
    <name evidence="7" type="ORF">TKV_c09070</name>
</gene>
<dbReference type="eggNOG" id="COG0424">
    <property type="taxonomic scope" value="Bacteria"/>
</dbReference>
<feature type="site" description="Important for substrate specificity" evidence="6">
    <location>
        <position position="69"/>
    </location>
</feature>
<dbReference type="AlphaFoldDB" id="A0A097AQI0"/>
<comment type="catalytic activity">
    <reaction evidence="6">
        <text>dTTP + H2O = dTMP + diphosphate + H(+)</text>
        <dbReference type="Rhea" id="RHEA:28534"/>
        <dbReference type="ChEBI" id="CHEBI:15377"/>
        <dbReference type="ChEBI" id="CHEBI:15378"/>
        <dbReference type="ChEBI" id="CHEBI:33019"/>
        <dbReference type="ChEBI" id="CHEBI:37568"/>
        <dbReference type="ChEBI" id="CHEBI:63528"/>
        <dbReference type="EC" id="3.6.1.9"/>
    </reaction>
</comment>
<dbReference type="HAMAP" id="MF_00528">
    <property type="entry name" value="Maf"/>
    <property type="match status" value="1"/>
</dbReference>
<dbReference type="PANTHER" id="PTHR43213:SF5">
    <property type="entry name" value="BIFUNCTIONAL DTTP_UTP PYROPHOSPHATASE_METHYLTRANSFERASE PROTEIN-RELATED"/>
    <property type="match status" value="1"/>
</dbReference>
<dbReference type="HOGENOM" id="CLU_040416_0_0_9"/>
<dbReference type="GO" id="GO:0036221">
    <property type="term" value="F:UTP diphosphatase activity"/>
    <property type="evidence" value="ECO:0007669"/>
    <property type="project" value="RHEA"/>
</dbReference>
<evidence type="ECO:0000256" key="3">
    <source>
        <dbReference type="ARBA" id="ARBA00022490"/>
    </source>
</evidence>
<comment type="function">
    <text evidence="6">Nucleoside triphosphate pyrophosphatase that hydrolyzes dTTP and UTP. May have a dual role in cell division arrest and in preventing the incorporation of modified nucleotides into cellular nucleic acids.</text>
</comment>
<accession>A0A097AQI0</accession>
<dbReference type="EC" id="3.6.1.9" evidence="6"/>
<dbReference type="SUPFAM" id="SSF52972">
    <property type="entry name" value="ITPase-like"/>
    <property type="match status" value="1"/>
</dbReference>
<dbReference type="GO" id="GO:0005737">
    <property type="term" value="C:cytoplasm"/>
    <property type="evidence" value="ECO:0007669"/>
    <property type="project" value="UniProtKB-SubCell"/>
</dbReference>
<dbReference type="GO" id="GO:0036218">
    <property type="term" value="F:dTTP diphosphatase activity"/>
    <property type="evidence" value="ECO:0007669"/>
    <property type="project" value="RHEA"/>
</dbReference>
<comment type="similarity">
    <text evidence="6">Belongs to the Maf family. YhdE subfamily.</text>
</comment>
<keyword evidence="5 6" id="KW-0546">Nucleotide metabolism</keyword>
<comment type="cofactor">
    <cofactor evidence="1 6">
        <name>a divalent metal cation</name>
        <dbReference type="ChEBI" id="CHEBI:60240"/>
    </cofactor>
</comment>
<reference evidence="8" key="1">
    <citation type="journal article" date="2015" name="Genome Announc.">
        <title>Whole-Genome Sequences of 80 Environmental and Clinical Isolates of Burkholderia pseudomallei.</title>
        <authorList>
            <person name="Johnson S.L."/>
            <person name="Baker A.L."/>
            <person name="Chain P.S."/>
            <person name="Currie B.J."/>
            <person name="Daligault H.E."/>
            <person name="Davenport K.W."/>
            <person name="Davis C.B."/>
            <person name="Inglis T.J."/>
            <person name="Kaestli M."/>
            <person name="Koren S."/>
            <person name="Mayo M."/>
            <person name="Merritt A.J."/>
            <person name="Price E.P."/>
            <person name="Sarovich D.S."/>
            <person name="Warner J."/>
            <person name="Rosovitz M.J."/>
        </authorList>
    </citation>
    <scope>NUCLEOTIDE SEQUENCE [LARGE SCALE GENOMIC DNA]</scope>
    <source>
        <strain evidence="8">DSM 2030</strain>
    </source>
</reference>
<dbReference type="EMBL" id="CP009170">
    <property type="protein sequence ID" value="AIS52086.1"/>
    <property type="molecule type" value="Genomic_DNA"/>
</dbReference>
<dbReference type="FunFam" id="3.90.950.10:FF:000005">
    <property type="entry name" value="7-methyl-GTP pyrophosphatase"/>
    <property type="match status" value="1"/>
</dbReference>
<dbReference type="Pfam" id="PF02545">
    <property type="entry name" value="Maf"/>
    <property type="match status" value="1"/>
</dbReference>
<name>A0A097AQI0_THEKI</name>
<keyword evidence="4 6" id="KW-0378">Hydrolase</keyword>
<dbReference type="Gene3D" id="3.90.950.10">
    <property type="match status" value="1"/>
</dbReference>
<dbReference type="Proteomes" id="UP000029669">
    <property type="component" value="Chromosome"/>
</dbReference>
<dbReference type="PIRSF" id="PIRSF006305">
    <property type="entry name" value="Maf"/>
    <property type="match status" value="1"/>
</dbReference>
<dbReference type="GO" id="GO:0009117">
    <property type="term" value="P:nucleotide metabolic process"/>
    <property type="evidence" value="ECO:0007669"/>
    <property type="project" value="UniProtKB-KW"/>
</dbReference>
<evidence type="ECO:0000256" key="5">
    <source>
        <dbReference type="ARBA" id="ARBA00023080"/>
    </source>
</evidence>
<proteinExistence type="inferred from homology"/>
<keyword evidence="8" id="KW-1185">Reference proteome</keyword>
<protein>
    <recommendedName>
        <fullName evidence="6">dTTP/UTP pyrophosphatase</fullName>
        <shortName evidence="6">dTTPase/UTPase</shortName>
        <ecNumber evidence="6">3.6.1.9</ecNumber>
    </recommendedName>
    <alternativeName>
        <fullName evidence="6">Nucleoside triphosphate pyrophosphatase</fullName>
    </alternativeName>
    <alternativeName>
        <fullName evidence="6">Nucleotide pyrophosphatase</fullName>
        <shortName evidence="6">Nucleotide PPase</shortName>
    </alternativeName>
</protein>
<dbReference type="PANTHER" id="PTHR43213">
    <property type="entry name" value="BIFUNCTIONAL DTTP/UTP PYROPHOSPHATASE/METHYLTRANSFERASE PROTEIN-RELATED"/>
    <property type="match status" value="1"/>
</dbReference>
<dbReference type="RefSeq" id="WP_049686208.1">
    <property type="nucleotide sequence ID" value="NZ_CP009170.1"/>
</dbReference>
<comment type="catalytic activity">
    <reaction evidence="6">
        <text>UTP + H2O = UMP + diphosphate + H(+)</text>
        <dbReference type="Rhea" id="RHEA:29395"/>
        <dbReference type="ChEBI" id="CHEBI:15377"/>
        <dbReference type="ChEBI" id="CHEBI:15378"/>
        <dbReference type="ChEBI" id="CHEBI:33019"/>
        <dbReference type="ChEBI" id="CHEBI:46398"/>
        <dbReference type="ChEBI" id="CHEBI:57865"/>
        <dbReference type="EC" id="3.6.1.9"/>
    </reaction>
</comment>
<evidence type="ECO:0000256" key="4">
    <source>
        <dbReference type="ARBA" id="ARBA00022801"/>
    </source>
</evidence>
<evidence type="ECO:0000313" key="7">
    <source>
        <dbReference type="EMBL" id="AIS52086.1"/>
    </source>
</evidence>